<dbReference type="EMBL" id="FNBE01000018">
    <property type="protein sequence ID" value="SDH06185.1"/>
    <property type="molecule type" value="Genomic_DNA"/>
</dbReference>
<feature type="region of interest" description="Disordered" evidence="1">
    <location>
        <begin position="1"/>
        <end position="20"/>
    </location>
</feature>
<gene>
    <name evidence="2" type="ORF">SAMN05216377_11892</name>
</gene>
<sequence>MKVDSRAAKPTTDDPTPEDRVSAVFTDYVEAGEGPRWFLRRPRLAAGLIHDLARLPRHTVRPGGGPSGRSLRAALPADRPLSRALGHRAVLDLPATVAEYVDGHSKQTLRRKVRKARAQGITWKPVTRPEERRKLLAEAEDWERSLPAAHREADNSDLERHDLWLVALAQDGRPLLLAVIPYDDGWAVLRYFRSIGAGPEQSNARYLMMQVVAEELIDRGVRHLVDAVAPHRLPNGLRHFQRMLGFRIVRVRVA</sequence>
<dbReference type="AlphaFoldDB" id="A0A1G7ZC34"/>
<keyword evidence="3" id="KW-1185">Reference proteome</keyword>
<evidence type="ECO:0000313" key="3">
    <source>
        <dbReference type="Proteomes" id="UP000198967"/>
    </source>
</evidence>
<name>A0A1G7ZC34_PSEOR</name>
<protein>
    <recommendedName>
        <fullName evidence="4">Acetyltransferase (GNAT) domain-containing protein</fullName>
    </recommendedName>
</protein>
<dbReference type="SUPFAM" id="SSF55729">
    <property type="entry name" value="Acyl-CoA N-acyltransferases (Nat)"/>
    <property type="match status" value="1"/>
</dbReference>
<dbReference type="STRING" id="366584.SAMN05216377_11892"/>
<organism evidence="2 3">
    <name type="scientific">Pseudonocardia oroxyli</name>
    <dbReference type="NCBI Taxonomy" id="366584"/>
    <lineage>
        <taxon>Bacteria</taxon>
        <taxon>Bacillati</taxon>
        <taxon>Actinomycetota</taxon>
        <taxon>Actinomycetes</taxon>
        <taxon>Pseudonocardiales</taxon>
        <taxon>Pseudonocardiaceae</taxon>
        <taxon>Pseudonocardia</taxon>
    </lineage>
</organism>
<dbReference type="OrthoDB" id="8449076at2"/>
<dbReference type="InterPro" id="IPR016181">
    <property type="entry name" value="Acyl_CoA_acyltransferase"/>
</dbReference>
<proteinExistence type="predicted"/>
<dbReference type="RefSeq" id="WP_093088990.1">
    <property type="nucleotide sequence ID" value="NZ_FNBE01000018.1"/>
</dbReference>
<dbReference type="Proteomes" id="UP000198967">
    <property type="component" value="Unassembled WGS sequence"/>
</dbReference>
<accession>A0A1G7ZC34</accession>
<evidence type="ECO:0008006" key="4">
    <source>
        <dbReference type="Google" id="ProtNLM"/>
    </source>
</evidence>
<evidence type="ECO:0000313" key="2">
    <source>
        <dbReference type="EMBL" id="SDH06185.1"/>
    </source>
</evidence>
<evidence type="ECO:0000256" key="1">
    <source>
        <dbReference type="SAM" id="MobiDB-lite"/>
    </source>
</evidence>
<reference evidence="2 3" key="1">
    <citation type="submission" date="2016-10" db="EMBL/GenBank/DDBJ databases">
        <authorList>
            <person name="de Groot N.N."/>
        </authorList>
    </citation>
    <scope>NUCLEOTIDE SEQUENCE [LARGE SCALE GENOMIC DNA]</scope>
    <source>
        <strain evidence="2 3">CGMCC 4.3143</strain>
    </source>
</reference>